<keyword evidence="2" id="KW-1185">Reference proteome</keyword>
<reference evidence="1" key="1">
    <citation type="submission" date="2021-08" db="EMBL/GenBank/DDBJ databases">
        <title>The first chromosome-level gecko genome reveals the dynamic sex chromosomes of Neotropical dwarf geckos (Sphaerodactylidae: Sphaerodactylus).</title>
        <authorList>
            <person name="Pinto B.J."/>
            <person name="Keating S.E."/>
            <person name="Gamble T."/>
        </authorList>
    </citation>
    <scope>NUCLEOTIDE SEQUENCE</scope>
    <source>
        <strain evidence="1">TG3544</strain>
    </source>
</reference>
<dbReference type="EMBL" id="CM037626">
    <property type="protein sequence ID" value="KAH8012450.1"/>
    <property type="molecule type" value="Genomic_DNA"/>
</dbReference>
<evidence type="ECO:0000313" key="2">
    <source>
        <dbReference type="Proteomes" id="UP000827872"/>
    </source>
</evidence>
<comment type="caution">
    <text evidence="1">The sequence shown here is derived from an EMBL/GenBank/DDBJ whole genome shotgun (WGS) entry which is preliminary data.</text>
</comment>
<accession>A0ACB8FZB6</accession>
<organism evidence="1 2">
    <name type="scientific">Sphaerodactylus townsendi</name>
    <dbReference type="NCBI Taxonomy" id="933632"/>
    <lineage>
        <taxon>Eukaryota</taxon>
        <taxon>Metazoa</taxon>
        <taxon>Chordata</taxon>
        <taxon>Craniata</taxon>
        <taxon>Vertebrata</taxon>
        <taxon>Euteleostomi</taxon>
        <taxon>Lepidosauria</taxon>
        <taxon>Squamata</taxon>
        <taxon>Bifurcata</taxon>
        <taxon>Gekkota</taxon>
        <taxon>Sphaerodactylidae</taxon>
        <taxon>Sphaerodactylus</taxon>
    </lineage>
</organism>
<proteinExistence type="predicted"/>
<gene>
    <name evidence="1" type="ORF">K3G42_018061</name>
</gene>
<evidence type="ECO:0000313" key="1">
    <source>
        <dbReference type="EMBL" id="KAH8012450.1"/>
    </source>
</evidence>
<protein>
    <submittedName>
        <fullName evidence="1">Uncharacterized protein</fullName>
    </submittedName>
</protein>
<dbReference type="Proteomes" id="UP000827872">
    <property type="component" value="Linkage Group LG13"/>
</dbReference>
<name>A0ACB8FZB6_9SAUR</name>
<sequence>MSGLPCLAYSFWRFFIYLPRHPPGSVSLSLSPSDHLYHFLLYKALLRKTEFFLNQQLCFVGFFFFFNTKTCSTVKEPLASHCWAFDNSSGPKHNTKTHAWFATGVLTSNLSGGCHRGGCDSLKEVNSPFCDNHGSF</sequence>